<dbReference type="RefSeq" id="WP_191794548.1">
    <property type="nucleotide sequence ID" value="NZ_JACSQQ010000003.1"/>
</dbReference>
<sequence length="156" mass="16646">MASLLLVVASGCVSGGTESDSTLVTSPQVEMSAEQASALEDDEVDREEYEAGFRRYVACMNGAGFEVLGGDVSSAVISYSIAQAAIDEGVEAECYGSEFEHLDRKWQVANEDTSDTAMFFRDCLERNGIEPPDTLEEILVALEEAGIERPSCATGG</sequence>
<dbReference type="Proteomes" id="UP000641803">
    <property type="component" value="Unassembled WGS sequence"/>
</dbReference>
<proteinExistence type="predicted"/>
<evidence type="ECO:0000313" key="2">
    <source>
        <dbReference type="Proteomes" id="UP000641803"/>
    </source>
</evidence>
<keyword evidence="2" id="KW-1185">Reference proteome</keyword>
<name>A0ABR8RNF0_9CELL</name>
<dbReference type="EMBL" id="JACSQQ010000003">
    <property type="protein sequence ID" value="MBD7949320.1"/>
    <property type="molecule type" value="Genomic_DNA"/>
</dbReference>
<accession>A0ABR8RNF0</accession>
<organism evidence="1 2">
    <name type="scientific">Oerskovia rustica</name>
    <dbReference type="NCBI Taxonomy" id="2762237"/>
    <lineage>
        <taxon>Bacteria</taxon>
        <taxon>Bacillati</taxon>
        <taxon>Actinomycetota</taxon>
        <taxon>Actinomycetes</taxon>
        <taxon>Micrococcales</taxon>
        <taxon>Cellulomonadaceae</taxon>
        <taxon>Oerskovia</taxon>
    </lineage>
</organism>
<protein>
    <submittedName>
        <fullName evidence="1">Uncharacterized protein</fullName>
    </submittedName>
</protein>
<comment type="caution">
    <text evidence="1">The sequence shown here is derived from an EMBL/GenBank/DDBJ whole genome shotgun (WGS) entry which is preliminary data.</text>
</comment>
<gene>
    <name evidence="1" type="ORF">H9652_02710</name>
</gene>
<reference evidence="1 2" key="1">
    <citation type="submission" date="2020-08" db="EMBL/GenBank/DDBJ databases">
        <title>A Genomic Blueprint of the Chicken Gut Microbiome.</title>
        <authorList>
            <person name="Gilroy R."/>
            <person name="Ravi A."/>
            <person name="Getino M."/>
            <person name="Pursley I."/>
            <person name="Horton D.L."/>
            <person name="Alikhan N.-F."/>
            <person name="Baker D."/>
            <person name="Gharbi K."/>
            <person name="Hall N."/>
            <person name="Watson M."/>
            <person name="Adriaenssens E.M."/>
            <person name="Foster-Nyarko E."/>
            <person name="Jarju S."/>
            <person name="Secka A."/>
            <person name="Antonio M."/>
            <person name="Oren A."/>
            <person name="Chaudhuri R."/>
            <person name="La Ragione R.M."/>
            <person name="Hildebrand F."/>
            <person name="Pallen M.J."/>
        </authorList>
    </citation>
    <scope>NUCLEOTIDE SEQUENCE [LARGE SCALE GENOMIC DNA]</scope>
    <source>
        <strain evidence="1 2">Sa4CUA1</strain>
    </source>
</reference>
<evidence type="ECO:0000313" key="1">
    <source>
        <dbReference type="EMBL" id="MBD7949320.1"/>
    </source>
</evidence>